<evidence type="ECO:0000256" key="2">
    <source>
        <dbReference type="SAM" id="MobiDB-lite"/>
    </source>
</evidence>
<feature type="region of interest" description="Disordered" evidence="2">
    <location>
        <begin position="728"/>
        <end position="747"/>
    </location>
</feature>
<keyword evidence="6" id="KW-1185">Reference proteome</keyword>
<comment type="caution">
    <text evidence="5">The sequence shown here is derived from an EMBL/GenBank/DDBJ whole genome shotgun (WGS) entry which is preliminary data.</text>
</comment>
<dbReference type="GO" id="GO:0038203">
    <property type="term" value="P:TORC2 signaling"/>
    <property type="evidence" value="ECO:0007669"/>
    <property type="project" value="TreeGrafter"/>
</dbReference>
<accession>A0A8J5QFL7</accession>
<dbReference type="GO" id="GO:0005737">
    <property type="term" value="C:cytoplasm"/>
    <property type="evidence" value="ECO:0007669"/>
    <property type="project" value="TreeGrafter"/>
</dbReference>
<feature type="compositionally biased region" description="Basic and acidic residues" evidence="2">
    <location>
        <begin position="118"/>
        <end position="131"/>
    </location>
</feature>
<protein>
    <submittedName>
        <fullName evidence="5">AVO1</fullName>
    </submittedName>
</protein>
<dbReference type="PANTHER" id="PTHR13335:SF1">
    <property type="entry name" value="TARGET OF RAPAMYCIN COMPLEX 2 SUBUNIT MAPKAP1"/>
    <property type="match status" value="1"/>
</dbReference>
<dbReference type="GeneID" id="73472622"/>
<evidence type="ECO:0000259" key="4">
    <source>
        <dbReference type="Pfam" id="PF16979"/>
    </source>
</evidence>
<evidence type="ECO:0000256" key="1">
    <source>
        <dbReference type="ARBA" id="ARBA00009407"/>
    </source>
</evidence>
<feature type="compositionally biased region" description="Polar residues" evidence="2">
    <location>
        <begin position="100"/>
        <end position="117"/>
    </location>
</feature>
<feature type="domain" description="SIN1-type PH" evidence="4">
    <location>
        <begin position="778"/>
        <end position="922"/>
    </location>
</feature>
<feature type="compositionally biased region" description="Basic residues" evidence="2">
    <location>
        <begin position="154"/>
        <end position="164"/>
    </location>
</feature>
<reference evidence="5 6" key="1">
    <citation type="journal article" date="2021" name="DNA Res.">
        <title>Genome analysis of Candida subhashii reveals its hybrid nature and dual mitochondrial genome conformations.</title>
        <authorList>
            <person name="Mixao V."/>
            <person name="Hegedusova E."/>
            <person name="Saus E."/>
            <person name="Pryszcz L.P."/>
            <person name="Cillingova A."/>
            <person name="Nosek J."/>
            <person name="Gabaldon T."/>
        </authorList>
    </citation>
    <scope>NUCLEOTIDE SEQUENCE [LARGE SCALE GENOMIC DNA]</scope>
    <source>
        <strain evidence="5 6">CBS 10753</strain>
    </source>
</reference>
<dbReference type="PANTHER" id="PTHR13335">
    <property type="entry name" value="TARGET OF RAPAMYCIN COMPLEX 2 SUBUNIT MAPKAP1"/>
    <property type="match status" value="1"/>
</dbReference>
<evidence type="ECO:0000313" key="6">
    <source>
        <dbReference type="Proteomes" id="UP000694255"/>
    </source>
</evidence>
<feature type="domain" description="CRIM" evidence="3">
    <location>
        <begin position="417"/>
        <end position="556"/>
    </location>
</feature>
<organism evidence="5 6">
    <name type="scientific">[Candida] subhashii</name>
    <dbReference type="NCBI Taxonomy" id="561895"/>
    <lineage>
        <taxon>Eukaryota</taxon>
        <taxon>Fungi</taxon>
        <taxon>Dikarya</taxon>
        <taxon>Ascomycota</taxon>
        <taxon>Saccharomycotina</taxon>
        <taxon>Pichiomycetes</taxon>
        <taxon>Debaryomycetaceae</taxon>
        <taxon>Spathaspora</taxon>
    </lineage>
</organism>
<dbReference type="Pfam" id="PF16978">
    <property type="entry name" value="CRIM"/>
    <property type="match status" value="1"/>
</dbReference>
<dbReference type="Pfam" id="PF16979">
    <property type="entry name" value="SIN1_PH"/>
    <property type="match status" value="1"/>
</dbReference>
<gene>
    <name evidence="5" type="ORF">J8A68_005822</name>
</gene>
<evidence type="ECO:0000313" key="5">
    <source>
        <dbReference type="EMBL" id="KAG7660705.1"/>
    </source>
</evidence>
<comment type="similarity">
    <text evidence="1">Belongs to the SIN1 family.</text>
</comment>
<dbReference type="GO" id="GO:0005546">
    <property type="term" value="F:phosphatidylinositol-4,5-bisphosphate binding"/>
    <property type="evidence" value="ECO:0007669"/>
    <property type="project" value="TreeGrafter"/>
</dbReference>
<evidence type="ECO:0000259" key="3">
    <source>
        <dbReference type="Pfam" id="PF16978"/>
    </source>
</evidence>
<feature type="compositionally biased region" description="Basic and acidic residues" evidence="2">
    <location>
        <begin position="731"/>
        <end position="741"/>
    </location>
</feature>
<dbReference type="InterPro" id="IPR008828">
    <property type="entry name" value="Sin1/Avo1"/>
</dbReference>
<feature type="region of interest" description="Disordered" evidence="2">
    <location>
        <begin position="264"/>
        <end position="361"/>
    </location>
</feature>
<dbReference type="Proteomes" id="UP000694255">
    <property type="component" value="Unassembled WGS sequence"/>
</dbReference>
<feature type="compositionally biased region" description="Polar residues" evidence="2">
    <location>
        <begin position="137"/>
        <end position="153"/>
    </location>
</feature>
<dbReference type="RefSeq" id="XP_049260938.1">
    <property type="nucleotide sequence ID" value="XM_049409930.1"/>
</dbReference>
<feature type="region of interest" description="Disordered" evidence="2">
    <location>
        <begin position="83"/>
        <end position="170"/>
    </location>
</feature>
<dbReference type="AlphaFoldDB" id="A0A8J5QFL7"/>
<feature type="compositionally biased region" description="Acidic residues" evidence="2">
    <location>
        <begin position="264"/>
        <end position="296"/>
    </location>
</feature>
<feature type="compositionally biased region" description="Polar residues" evidence="2">
    <location>
        <begin position="312"/>
        <end position="340"/>
    </location>
</feature>
<proteinExistence type="inferred from homology"/>
<dbReference type="InterPro" id="IPR031567">
    <property type="entry name" value="CRIM_dom"/>
</dbReference>
<sequence length="931" mass="105143">MAFPLDRTTLLRHLRTTYLALDNDDNSGYTKRIIKQQPLDRNIPTLTTTTKGQLSESPPITFEISRHLQKTLGKNQSRIIRQKSKRKLLKHAPLPKIPIINTNETEPDSDNNNNGSSTERELSPIVEPDRELESDDSSTASIQKNNNFGLNYTKTRKNRPKSKSRIPIVKFFQSKDRTSDVDSDSDSETKKLAHIMVTSPGHDTESIDNAEITEPEVEEKINKRGRTNNKDNSDTITIDSDFGVPVNASGNVVHNYTGTILMSEDSEGGEEYADTTELDIQEEYDDDDVYDSDESGDFTYDSGFTDIDNDSMIDSSLMDSFNENGESVSFGNQGSSNISSFGGGPASNSKRSRKKKLRGMVGESFEQHTVPKDIGANEASMKLQVSTTMNSKSTLSMKKPVLQFEKVEPVRRTENTESNLSSLIQAKFKSPNVNPLHYFAFVDPNLDTNRSHRSSVDIFVPPNTIPVMKDLNINNTVSIFDCIGFILLSLYKLPEFNNITDLTYLNPNYWRLELVDEDGENYGSFGVLDRTRIFSTYNNPKELAICRITDGGEITKNDTISPLPTELKQSLHAFQRKRYSINQIMENEDDYDDDDDGQEQIELCINVVEYDDSIPEKVQFKVPHNYNMAQVLREFCISHGLITTRYRFRQMDPQTGRNRYLKDVEKASGLKSKTMELIRLENKLNSILDNTASVLDNNITPSEAPMITPMGADRLDENMNQLKLEPAAASKRPDIKQRRVESNSSSKAIKKAIKANKYLDDILLGNNPQLPTNINTVYFKWRVFKNNSRMKIKNFSEKNFIIDGDYIHLTPPDDFELRNPMDSVNDATTATTHFPHHLGHKSHSKQSSSKTYSFHVTQIAKLKRYTKPSNYFRIVVASSPMGDNAGGGGGGGKDASMKKFHLVAMSDDECKEIMEKLKWVLQVYNFSSVGI</sequence>
<dbReference type="GO" id="GO:0031932">
    <property type="term" value="C:TORC2 complex"/>
    <property type="evidence" value="ECO:0007669"/>
    <property type="project" value="InterPro"/>
</dbReference>
<name>A0A8J5QFL7_9ASCO</name>
<dbReference type="OrthoDB" id="241990at2759"/>
<dbReference type="GO" id="GO:0005886">
    <property type="term" value="C:plasma membrane"/>
    <property type="evidence" value="ECO:0007669"/>
    <property type="project" value="TreeGrafter"/>
</dbReference>
<dbReference type="EMBL" id="JAGSYN010000275">
    <property type="protein sequence ID" value="KAG7660705.1"/>
    <property type="molecule type" value="Genomic_DNA"/>
</dbReference>
<dbReference type="InterPro" id="IPR031313">
    <property type="entry name" value="Sin1_PH_dom"/>
</dbReference>